<dbReference type="Proteomes" id="UP001596435">
    <property type="component" value="Unassembled WGS sequence"/>
</dbReference>
<dbReference type="Gene3D" id="3.20.20.80">
    <property type="entry name" value="Glycosidases"/>
    <property type="match status" value="1"/>
</dbReference>
<dbReference type="SUPFAM" id="SSF51445">
    <property type="entry name" value="(Trans)glycosidases"/>
    <property type="match status" value="1"/>
</dbReference>
<evidence type="ECO:0000259" key="2">
    <source>
        <dbReference type="Pfam" id="PF02638"/>
    </source>
</evidence>
<name>A0ABW2G5F9_9ACTN</name>
<protein>
    <submittedName>
        <fullName evidence="3">Glycoside hydrolase family 10 protein</fullName>
    </submittedName>
</protein>
<keyword evidence="4" id="KW-1185">Reference proteome</keyword>
<feature type="domain" description="Glycosyl hydrolase-like 10" evidence="2">
    <location>
        <begin position="7"/>
        <end position="320"/>
    </location>
</feature>
<dbReference type="RefSeq" id="WP_380232218.1">
    <property type="nucleotide sequence ID" value="NZ_JBHSVH010000002.1"/>
</dbReference>
<evidence type="ECO:0000313" key="4">
    <source>
        <dbReference type="Proteomes" id="UP001596435"/>
    </source>
</evidence>
<evidence type="ECO:0000313" key="3">
    <source>
        <dbReference type="EMBL" id="MFC7183145.1"/>
    </source>
</evidence>
<dbReference type="Pfam" id="PF02638">
    <property type="entry name" value="GHL10"/>
    <property type="match status" value="1"/>
</dbReference>
<gene>
    <name evidence="3" type="ORF">ACFQMG_26715</name>
</gene>
<dbReference type="EMBL" id="JBHTAJ010000061">
    <property type="protein sequence ID" value="MFC7183145.1"/>
    <property type="molecule type" value="Genomic_DNA"/>
</dbReference>
<dbReference type="InterPro" id="IPR052177">
    <property type="entry name" value="Divisome_Glycosyl_Hydrolase"/>
</dbReference>
<organism evidence="3 4">
    <name type="scientific">Kitasatospora paranensis</name>
    <dbReference type="NCBI Taxonomy" id="258053"/>
    <lineage>
        <taxon>Bacteria</taxon>
        <taxon>Bacillati</taxon>
        <taxon>Actinomycetota</taxon>
        <taxon>Actinomycetes</taxon>
        <taxon>Kitasatosporales</taxon>
        <taxon>Streptomycetaceae</taxon>
        <taxon>Kitasatospora</taxon>
    </lineage>
</organism>
<proteinExistence type="predicted"/>
<dbReference type="PANTHER" id="PTHR43405">
    <property type="entry name" value="GLYCOSYL HYDROLASE DIGH"/>
    <property type="match status" value="1"/>
</dbReference>
<comment type="caution">
    <text evidence="3">The sequence shown here is derived from an EMBL/GenBank/DDBJ whole genome shotgun (WGS) entry which is preliminary data.</text>
</comment>
<evidence type="ECO:0000256" key="1">
    <source>
        <dbReference type="ARBA" id="ARBA00022729"/>
    </source>
</evidence>
<sequence>MAGPKAQLRGVWIASVVNIDWPSQAGLSAERLQTDFVGQLDRARARNMNAVFVQIRPTADAFWPSPYEPWSQWITGVQGEDPGWDPLEFMVRAAHERGLAFHAWFNPYRVSMQPDVTALVADHPARTHPEWTVSYGGKLYYNPGVPAARRFAQQAMLDAVRRYDVDGVHFDDYFYPYPVSGQDFPDDAAFAAYGRGWTDRAAWRRANVDLMVSEMQQLVREARPEAYFGISPFGVWRNDTRDPGGSATKAFQSYDGLNADTRGWVQKGWLDYIAPQLYWHIGLAVADYGVLAPWWAAQTADTGTLLWTGQAVYKVADPAQPAPWQDQAELSRHLDLNTTLPQISGDILFSAKDTWADRIGSISRLQADHWQRPALVPVLPRLADGAAPRRPVVRVERRGARGLAFESACGGAHPAPFQYAVYRYDARPVGPRPAADADHLVALVPAAVGFFDVPDDARGAWYAVTAVDRVGRESAPSAVVRAGAGPRPR</sequence>
<dbReference type="PANTHER" id="PTHR43405:SF1">
    <property type="entry name" value="GLYCOSYL HYDROLASE DIGH"/>
    <property type="match status" value="1"/>
</dbReference>
<keyword evidence="3" id="KW-0378">Hydrolase</keyword>
<reference evidence="4" key="1">
    <citation type="journal article" date="2019" name="Int. J. Syst. Evol. Microbiol.">
        <title>The Global Catalogue of Microorganisms (GCM) 10K type strain sequencing project: providing services to taxonomists for standard genome sequencing and annotation.</title>
        <authorList>
            <consortium name="The Broad Institute Genomics Platform"/>
            <consortium name="The Broad Institute Genome Sequencing Center for Infectious Disease"/>
            <person name="Wu L."/>
            <person name="Ma J."/>
        </authorList>
    </citation>
    <scope>NUCLEOTIDE SEQUENCE [LARGE SCALE GENOMIC DNA]</scope>
    <source>
        <strain evidence="4">CGMCC 1.12859</strain>
    </source>
</reference>
<dbReference type="InterPro" id="IPR003790">
    <property type="entry name" value="GHL10"/>
</dbReference>
<dbReference type="GO" id="GO:0016787">
    <property type="term" value="F:hydrolase activity"/>
    <property type="evidence" value="ECO:0007669"/>
    <property type="project" value="UniProtKB-KW"/>
</dbReference>
<keyword evidence="1" id="KW-0732">Signal</keyword>
<accession>A0ABW2G5F9</accession>
<dbReference type="InterPro" id="IPR017853">
    <property type="entry name" value="GH"/>
</dbReference>